<evidence type="ECO:0000313" key="4">
    <source>
        <dbReference type="Proteomes" id="UP000199413"/>
    </source>
</evidence>
<name>A0A1C6TAN7_9ACTN</name>
<dbReference type="SUPFAM" id="SSF54909">
    <property type="entry name" value="Dimeric alpha+beta barrel"/>
    <property type="match status" value="1"/>
</dbReference>
<dbReference type="AlphaFoldDB" id="A0A1C6TAN7"/>
<reference evidence="4" key="1">
    <citation type="submission" date="2016-06" db="EMBL/GenBank/DDBJ databases">
        <authorList>
            <person name="Varghese N."/>
            <person name="Submissions Spin"/>
        </authorList>
    </citation>
    <scope>NUCLEOTIDE SEQUENCE [LARGE SCALE GENOMIC DNA]</scope>
    <source>
        <strain evidence="4">DSM 45431</strain>
    </source>
</reference>
<proteinExistence type="inferred from homology"/>
<dbReference type="EMBL" id="FMHV01000002">
    <property type="protein sequence ID" value="SCL38844.1"/>
    <property type="molecule type" value="Genomic_DNA"/>
</dbReference>
<dbReference type="InterPro" id="IPR005545">
    <property type="entry name" value="YCII"/>
</dbReference>
<organism evidence="3 4">
    <name type="scientific">Micromonospora rhizosphaerae</name>
    <dbReference type="NCBI Taxonomy" id="568872"/>
    <lineage>
        <taxon>Bacteria</taxon>
        <taxon>Bacillati</taxon>
        <taxon>Actinomycetota</taxon>
        <taxon>Actinomycetes</taxon>
        <taxon>Micromonosporales</taxon>
        <taxon>Micromonosporaceae</taxon>
        <taxon>Micromonospora</taxon>
    </lineage>
</organism>
<comment type="similarity">
    <text evidence="1">Belongs to the YciI family.</text>
</comment>
<gene>
    <name evidence="3" type="ORF">GA0070624_6358</name>
</gene>
<dbReference type="Proteomes" id="UP000199413">
    <property type="component" value="Unassembled WGS sequence"/>
</dbReference>
<dbReference type="Pfam" id="PF03795">
    <property type="entry name" value="YCII"/>
    <property type="match status" value="1"/>
</dbReference>
<evidence type="ECO:0000313" key="3">
    <source>
        <dbReference type="EMBL" id="SCL38844.1"/>
    </source>
</evidence>
<sequence>MSAVPRYLLSVYGPAERTEFGTYPSQEAMLQAFADTGAFTERLQRDGHFIFADGLEPATTATTVDGKGEKPAFTDGPYLETKEYLDGFWVIDAADLDVALALAAEGSKACRGTVEVRPFRTEESVLALLVP</sequence>
<protein>
    <submittedName>
        <fullName evidence="3">Uncharacterized conserved protein</fullName>
    </submittedName>
</protein>
<accession>A0A1C6TAN7</accession>
<evidence type="ECO:0000259" key="2">
    <source>
        <dbReference type="Pfam" id="PF03795"/>
    </source>
</evidence>
<feature type="domain" description="YCII-related" evidence="2">
    <location>
        <begin position="27"/>
        <end position="118"/>
    </location>
</feature>
<keyword evidence="4" id="KW-1185">Reference proteome</keyword>
<evidence type="ECO:0000256" key="1">
    <source>
        <dbReference type="ARBA" id="ARBA00007689"/>
    </source>
</evidence>
<dbReference type="InterPro" id="IPR011008">
    <property type="entry name" value="Dimeric_a/b-barrel"/>
</dbReference>
<dbReference type="PANTHER" id="PTHR35174">
    <property type="entry name" value="BLL7171 PROTEIN-RELATED"/>
    <property type="match status" value="1"/>
</dbReference>
<dbReference type="PANTHER" id="PTHR35174:SF3">
    <property type="entry name" value="BLL7171 PROTEIN"/>
    <property type="match status" value="1"/>
</dbReference>
<dbReference type="STRING" id="568872.GA0070624_6358"/>
<dbReference type="Gene3D" id="3.30.70.1060">
    <property type="entry name" value="Dimeric alpha+beta barrel"/>
    <property type="match status" value="1"/>
</dbReference>